<feature type="compositionally biased region" description="Acidic residues" evidence="1">
    <location>
        <begin position="618"/>
        <end position="630"/>
    </location>
</feature>
<evidence type="ECO:0000259" key="2">
    <source>
        <dbReference type="PROSITE" id="PS50234"/>
    </source>
</evidence>
<sequence>MTGSWSSTHDRLLIVGGTGLLDGFRVGVAASRAPGGGIPALLRAREVAPVRVMPLGELPEGMVAVGEALADRLRLTETGSQPWQLTPTPATPAAVATIEPIADSTLKKVIEELARATDVAGRVVHLEPGDASSWLDVDGSAMRIREATDARGEALSGLVEITEQTELMLFGSRAGVDIVVLADCSGSMVADDIVTRTNLIGRRAGTPIKRSEVQRVSLLELLEARKRVAGRVSRIALVKFTHQSTSVFPRGGGMAEMDAGSDPAVFDEFEEAINQLVPRERSGTDIGQALHFASELLYRYGVPGNDRLIVLVSDGAHLTSKGEDKTGEVVNGTDEPVLLMEELHRTSGIRLHAIGISDRDLFETWWKQRYGNRPQEASIVPNHELLRELIEVGGGERAQIGGMEVLEKYFSGLGTGASRGVGRPAKPRLPALQPELGEALRRVGQVDPQTRHSIEQLADRIRGVYSLCVAASRRRDVGRLFQPSERQLYDLADLGRLVSRRLDFVGWISSVYKVFSENLDERLRPGSAEPYPIREIVALLGPDSEFDRLFALRHDEVHDRPGQQAHTWAGKFYAKCTRRYALDPEDAANWARVQLGALEVLLGALVRVEQVINRAEPDDPDDEPENEDEPVVLWPVS</sequence>
<organism evidence="3 4">
    <name type="scientific">Paractinoplanes lichenicola</name>
    <dbReference type="NCBI Taxonomy" id="2802976"/>
    <lineage>
        <taxon>Bacteria</taxon>
        <taxon>Bacillati</taxon>
        <taxon>Actinomycetota</taxon>
        <taxon>Actinomycetes</taxon>
        <taxon>Micromonosporales</taxon>
        <taxon>Micromonosporaceae</taxon>
        <taxon>Paractinoplanes</taxon>
    </lineage>
</organism>
<comment type="caution">
    <text evidence="3">The sequence shown here is derived from an EMBL/GenBank/DDBJ whole genome shotgun (WGS) entry which is preliminary data.</text>
</comment>
<protein>
    <submittedName>
        <fullName evidence="3">VWA domain-containing protein</fullName>
    </submittedName>
</protein>
<dbReference type="Proteomes" id="UP000598996">
    <property type="component" value="Unassembled WGS sequence"/>
</dbReference>
<dbReference type="PROSITE" id="PS50234">
    <property type="entry name" value="VWFA"/>
    <property type="match status" value="1"/>
</dbReference>
<feature type="domain" description="VWFA" evidence="2">
    <location>
        <begin position="177"/>
        <end position="358"/>
    </location>
</feature>
<dbReference type="Gene3D" id="3.40.50.410">
    <property type="entry name" value="von Willebrand factor, type A domain"/>
    <property type="match status" value="1"/>
</dbReference>
<evidence type="ECO:0000256" key="1">
    <source>
        <dbReference type="SAM" id="MobiDB-lite"/>
    </source>
</evidence>
<dbReference type="SUPFAM" id="SSF53300">
    <property type="entry name" value="vWA-like"/>
    <property type="match status" value="1"/>
</dbReference>
<dbReference type="InterPro" id="IPR036465">
    <property type="entry name" value="vWFA_dom_sf"/>
</dbReference>
<dbReference type="SMART" id="SM00327">
    <property type="entry name" value="VWA"/>
    <property type="match status" value="1"/>
</dbReference>
<accession>A0ABS1VU92</accession>
<dbReference type="Pfam" id="PF13519">
    <property type="entry name" value="VWA_2"/>
    <property type="match status" value="1"/>
</dbReference>
<keyword evidence="4" id="KW-1185">Reference proteome</keyword>
<evidence type="ECO:0000313" key="3">
    <source>
        <dbReference type="EMBL" id="MBL7258012.1"/>
    </source>
</evidence>
<dbReference type="EMBL" id="JAENHO010000008">
    <property type="protein sequence ID" value="MBL7258012.1"/>
    <property type="molecule type" value="Genomic_DNA"/>
</dbReference>
<proteinExistence type="predicted"/>
<name>A0ABS1VU92_9ACTN</name>
<dbReference type="InterPro" id="IPR002035">
    <property type="entry name" value="VWF_A"/>
</dbReference>
<evidence type="ECO:0000313" key="4">
    <source>
        <dbReference type="Proteomes" id="UP000598996"/>
    </source>
</evidence>
<dbReference type="CDD" id="cd00198">
    <property type="entry name" value="vWFA"/>
    <property type="match status" value="1"/>
</dbReference>
<feature type="region of interest" description="Disordered" evidence="1">
    <location>
        <begin position="614"/>
        <end position="637"/>
    </location>
</feature>
<gene>
    <name evidence="3" type="ORF">JKJ07_27270</name>
</gene>
<reference evidence="3 4" key="1">
    <citation type="submission" date="2021-01" db="EMBL/GenBank/DDBJ databases">
        <title>Actinoplanes sp. nov. LDG1-01 isolated from lichen.</title>
        <authorList>
            <person name="Saeng-In P."/>
            <person name="Phongsopitanun W."/>
            <person name="Kanchanasin P."/>
            <person name="Yuki M."/>
            <person name="Kudo T."/>
            <person name="Ohkuma M."/>
            <person name="Tanasupawat S."/>
        </authorList>
    </citation>
    <scope>NUCLEOTIDE SEQUENCE [LARGE SCALE GENOMIC DNA]</scope>
    <source>
        <strain evidence="3 4">LDG1-01</strain>
    </source>
</reference>
<dbReference type="RefSeq" id="WP_202994658.1">
    <property type="nucleotide sequence ID" value="NZ_JAENHO010000008.1"/>
</dbReference>